<sequence>MNMNRRLFLGRSGLGFGGLALSSMLRGAGGLPHFAPKAKSVIGLFMRGGVSH</sequence>
<reference evidence="1" key="1">
    <citation type="submission" date="2018-05" db="EMBL/GenBank/DDBJ databases">
        <authorList>
            <person name="Lanie J.A."/>
            <person name="Ng W.-L."/>
            <person name="Kazmierczak K.M."/>
            <person name="Andrzejewski T.M."/>
            <person name="Davidsen T.M."/>
            <person name="Wayne K.J."/>
            <person name="Tettelin H."/>
            <person name="Glass J.I."/>
            <person name="Rusch D."/>
            <person name="Podicherti R."/>
            <person name="Tsui H.-C.T."/>
            <person name="Winkler M.E."/>
        </authorList>
    </citation>
    <scope>NUCLEOTIDE SEQUENCE</scope>
</reference>
<feature type="non-terminal residue" evidence="1">
    <location>
        <position position="52"/>
    </location>
</feature>
<evidence type="ECO:0000313" key="1">
    <source>
        <dbReference type="EMBL" id="SVD22008.1"/>
    </source>
</evidence>
<accession>A0A382TKP0</accession>
<gene>
    <name evidence="1" type="ORF">METZ01_LOCUS374862</name>
</gene>
<evidence type="ECO:0008006" key="2">
    <source>
        <dbReference type="Google" id="ProtNLM"/>
    </source>
</evidence>
<organism evidence="1">
    <name type="scientific">marine metagenome</name>
    <dbReference type="NCBI Taxonomy" id="408172"/>
    <lineage>
        <taxon>unclassified sequences</taxon>
        <taxon>metagenomes</taxon>
        <taxon>ecological metagenomes</taxon>
    </lineage>
</organism>
<protein>
    <recommendedName>
        <fullName evidence="2">DUF1501 domain-containing protein</fullName>
    </recommendedName>
</protein>
<dbReference type="AlphaFoldDB" id="A0A382TKP0"/>
<dbReference type="EMBL" id="UINC01136947">
    <property type="protein sequence ID" value="SVD22008.1"/>
    <property type="molecule type" value="Genomic_DNA"/>
</dbReference>
<proteinExistence type="predicted"/>
<dbReference type="PROSITE" id="PS51318">
    <property type="entry name" value="TAT"/>
    <property type="match status" value="1"/>
</dbReference>
<dbReference type="InterPro" id="IPR006311">
    <property type="entry name" value="TAT_signal"/>
</dbReference>
<name>A0A382TKP0_9ZZZZ</name>